<evidence type="ECO:0000256" key="1">
    <source>
        <dbReference type="SAM" id="Phobius"/>
    </source>
</evidence>
<keyword evidence="3" id="KW-1185">Reference proteome</keyword>
<keyword evidence="1" id="KW-0472">Membrane</keyword>
<sequence length="111" mass="13258">MEEYEEQWKNMWKISTIDHSQNKFLPYFTYNSSDFYPRKMSDDVLLAGSHLVSAPWLNVNSFHSRKNFWPSPVHLLGFCRYFFGSILPLYIFFVMHLSLANRRGEQRTVAK</sequence>
<accession>A0AAV3XXA7</accession>
<evidence type="ECO:0000313" key="3">
    <source>
        <dbReference type="Proteomes" id="UP000735302"/>
    </source>
</evidence>
<gene>
    <name evidence="2" type="ORF">PoB_000121600</name>
</gene>
<dbReference type="EMBL" id="BLXT01000154">
    <property type="protein sequence ID" value="GFN74710.1"/>
    <property type="molecule type" value="Genomic_DNA"/>
</dbReference>
<protein>
    <submittedName>
        <fullName evidence="2">Uncharacterized protein</fullName>
    </submittedName>
</protein>
<dbReference type="AlphaFoldDB" id="A0AAV3XXA7"/>
<proteinExistence type="predicted"/>
<keyword evidence="1" id="KW-0812">Transmembrane</keyword>
<reference evidence="2 3" key="1">
    <citation type="journal article" date="2021" name="Elife">
        <title>Chloroplast acquisition without the gene transfer in kleptoplastic sea slugs, Plakobranchus ocellatus.</title>
        <authorList>
            <person name="Maeda T."/>
            <person name="Takahashi S."/>
            <person name="Yoshida T."/>
            <person name="Shimamura S."/>
            <person name="Takaki Y."/>
            <person name="Nagai Y."/>
            <person name="Toyoda A."/>
            <person name="Suzuki Y."/>
            <person name="Arimoto A."/>
            <person name="Ishii H."/>
            <person name="Satoh N."/>
            <person name="Nishiyama T."/>
            <person name="Hasebe M."/>
            <person name="Maruyama T."/>
            <person name="Minagawa J."/>
            <person name="Obokata J."/>
            <person name="Shigenobu S."/>
        </authorList>
    </citation>
    <scope>NUCLEOTIDE SEQUENCE [LARGE SCALE GENOMIC DNA]</scope>
</reference>
<organism evidence="2 3">
    <name type="scientific">Plakobranchus ocellatus</name>
    <dbReference type="NCBI Taxonomy" id="259542"/>
    <lineage>
        <taxon>Eukaryota</taxon>
        <taxon>Metazoa</taxon>
        <taxon>Spiralia</taxon>
        <taxon>Lophotrochozoa</taxon>
        <taxon>Mollusca</taxon>
        <taxon>Gastropoda</taxon>
        <taxon>Heterobranchia</taxon>
        <taxon>Euthyneura</taxon>
        <taxon>Panpulmonata</taxon>
        <taxon>Sacoglossa</taxon>
        <taxon>Placobranchoidea</taxon>
        <taxon>Plakobranchidae</taxon>
        <taxon>Plakobranchus</taxon>
    </lineage>
</organism>
<feature type="transmembrane region" description="Helical" evidence="1">
    <location>
        <begin position="75"/>
        <end position="97"/>
    </location>
</feature>
<comment type="caution">
    <text evidence="2">The sequence shown here is derived from an EMBL/GenBank/DDBJ whole genome shotgun (WGS) entry which is preliminary data.</text>
</comment>
<dbReference type="Proteomes" id="UP000735302">
    <property type="component" value="Unassembled WGS sequence"/>
</dbReference>
<keyword evidence="1" id="KW-1133">Transmembrane helix</keyword>
<name>A0AAV3XXA7_9GAST</name>
<evidence type="ECO:0000313" key="2">
    <source>
        <dbReference type="EMBL" id="GFN74710.1"/>
    </source>
</evidence>